<evidence type="ECO:0000259" key="1">
    <source>
        <dbReference type="Pfam" id="PF02579"/>
    </source>
</evidence>
<reference evidence="2 3" key="1">
    <citation type="submission" date="2009-06" db="EMBL/GenBank/DDBJ databases">
        <title>Complete sequence of Desulfovibrio salexigens DSM 2638.</title>
        <authorList>
            <consortium name="US DOE Joint Genome Institute"/>
            <person name="Lucas S."/>
            <person name="Copeland A."/>
            <person name="Lapidus A."/>
            <person name="Glavina del Rio T."/>
            <person name="Tice H."/>
            <person name="Bruce D."/>
            <person name="Goodwin L."/>
            <person name="Pitluck S."/>
            <person name="Munk A.C."/>
            <person name="Brettin T."/>
            <person name="Detter J.C."/>
            <person name="Han C."/>
            <person name="Tapia R."/>
            <person name="Larimer F."/>
            <person name="Land M."/>
            <person name="Hauser L."/>
            <person name="Kyrpides N."/>
            <person name="Anderson I."/>
            <person name="Wall J.D."/>
            <person name="Arkin A.P."/>
            <person name="Dehal P."/>
            <person name="Chivian D."/>
            <person name="Giles B."/>
            <person name="Hazen T.C."/>
        </authorList>
    </citation>
    <scope>NUCLEOTIDE SEQUENCE [LARGE SCALE GENOMIC DNA]</scope>
    <source>
        <strain evidence="3">ATCC 14822 / DSM 2638 / NCIMB 8403 / VKM B-1763</strain>
    </source>
</reference>
<feature type="domain" description="Dinitrogenase iron-molybdenum cofactor biosynthesis" evidence="1">
    <location>
        <begin position="9"/>
        <end position="99"/>
    </location>
</feature>
<dbReference type="Pfam" id="PF02579">
    <property type="entry name" value="Nitro_FeMo-Co"/>
    <property type="match status" value="1"/>
</dbReference>
<evidence type="ECO:0000313" key="3">
    <source>
        <dbReference type="Proteomes" id="UP000002601"/>
    </source>
</evidence>
<gene>
    <name evidence="2" type="ordered locus">Desal_0066</name>
</gene>
<dbReference type="eggNOG" id="COG1433">
    <property type="taxonomic scope" value="Bacteria"/>
</dbReference>
<sequence length="119" mass="12413">MKIALPSRDGMVDGHFGHCEAFTIYTLDESKNIIEEEKLTPPPGCGCKSNIVPTLAEKGVTVMLAGNMGQGAVNLLQNSGIQVIRGCGGELKEAVAQWAAGNLTDSATVCDDHGSCGNH</sequence>
<evidence type="ECO:0000313" key="2">
    <source>
        <dbReference type="EMBL" id="ACS78137.1"/>
    </source>
</evidence>
<dbReference type="EMBL" id="CP001649">
    <property type="protein sequence ID" value="ACS78137.1"/>
    <property type="molecule type" value="Genomic_DNA"/>
</dbReference>
<protein>
    <submittedName>
        <fullName evidence="2">Dinitrogenase iron-molybdenum cofactor biosynthesis protein</fullName>
    </submittedName>
</protein>
<dbReference type="PANTHER" id="PTHR42983">
    <property type="entry name" value="DINITROGENASE IRON-MOLYBDENUM COFACTOR PROTEIN-RELATED"/>
    <property type="match status" value="1"/>
</dbReference>
<name>C6BV00_MARSD</name>
<accession>C6BV00</accession>
<dbReference type="RefSeq" id="WP_012765663.1">
    <property type="nucleotide sequence ID" value="NC_012881.1"/>
</dbReference>
<dbReference type="CDD" id="cd00851">
    <property type="entry name" value="MTH1175"/>
    <property type="match status" value="1"/>
</dbReference>
<dbReference type="InterPro" id="IPR033913">
    <property type="entry name" value="MTH1175_dom"/>
</dbReference>
<dbReference type="SUPFAM" id="SSF53146">
    <property type="entry name" value="Nitrogenase accessory factor-like"/>
    <property type="match status" value="1"/>
</dbReference>
<proteinExistence type="predicted"/>
<organism evidence="2 3">
    <name type="scientific">Maridesulfovibrio salexigens (strain ATCC 14822 / DSM 2638 / NCIMB 8403 / VKM B-1763)</name>
    <name type="common">Desulfovibrio salexigens</name>
    <dbReference type="NCBI Taxonomy" id="526222"/>
    <lineage>
        <taxon>Bacteria</taxon>
        <taxon>Pseudomonadati</taxon>
        <taxon>Thermodesulfobacteriota</taxon>
        <taxon>Desulfovibrionia</taxon>
        <taxon>Desulfovibrionales</taxon>
        <taxon>Desulfovibrionaceae</taxon>
        <taxon>Maridesulfovibrio</taxon>
    </lineage>
</organism>
<dbReference type="Gene3D" id="3.30.420.130">
    <property type="entry name" value="Dinitrogenase iron-molybdenum cofactor biosynthesis domain"/>
    <property type="match status" value="1"/>
</dbReference>
<dbReference type="AlphaFoldDB" id="C6BV00"/>
<dbReference type="STRING" id="526222.Desal_0066"/>
<dbReference type="Proteomes" id="UP000002601">
    <property type="component" value="Chromosome"/>
</dbReference>
<dbReference type="InterPro" id="IPR003731">
    <property type="entry name" value="Di-Nase_FeMo-co_biosynth"/>
</dbReference>
<dbReference type="InterPro" id="IPR036105">
    <property type="entry name" value="DiNase_FeMo-co_biosyn_sf"/>
</dbReference>
<keyword evidence="3" id="KW-1185">Reference proteome</keyword>
<dbReference type="HOGENOM" id="CLU_104194_2_0_7"/>
<dbReference type="PANTHER" id="PTHR42983:SF1">
    <property type="entry name" value="IRON-MOLYBDENUM PROTEIN"/>
    <property type="match status" value="1"/>
</dbReference>
<dbReference type="OrthoDB" id="280278at2"/>
<dbReference type="KEGG" id="dsa:Desal_0066"/>